<proteinExistence type="inferred from homology"/>
<protein>
    <recommendedName>
        <fullName evidence="1">UPF0340 protein ACFSUO_08540</fullName>
    </recommendedName>
</protein>
<dbReference type="InterPro" id="IPR028345">
    <property type="entry name" value="Antibiotic_NAT-like"/>
</dbReference>
<evidence type="ECO:0000256" key="1">
    <source>
        <dbReference type="HAMAP-Rule" id="MF_00800"/>
    </source>
</evidence>
<dbReference type="RefSeq" id="WP_382393166.1">
    <property type="nucleotide sequence ID" value="NZ_JBHUNA010000018.1"/>
</dbReference>
<dbReference type="Pfam" id="PF04260">
    <property type="entry name" value="DUF436"/>
    <property type="match status" value="1"/>
</dbReference>
<dbReference type="Proteomes" id="UP001597502">
    <property type="component" value="Unassembled WGS sequence"/>
</dbReference>
<dbReference type="SUPFAM" id="SSF110710">
    <property type="entry name" value="TTHA0583/YokD-like"/>
    <property type="match status" value="1"/>
</dbReference>
<comment type="similarity">
    <text evidence="1">Belongs to the UPF0340 family.</text>
</comment>
<evidence type="ECO:0000313" key="3">
    <source>
        <dbReference type="Proteomes" id="UP001597502"/>
    </source>
</evidence>
<accession>A0ABW5V6A0</accession>
<dbReference type="NCBIfam" id="TIGR01440">
    <property type="entry name" value="TIGR01440 family protein"/>
    <property type="match status" value="1"/>
</dbReference>
<evidence type="ECO:0000313" key="2">
    <source>
        <dbReference type="EMBL" id="MFD2761015.1"/>
    </source>
</evidence>
<comment type="caution">
    <text evidence="2">The sequence shown here is derived from an EMBL/GenBank/DDBJ whole genome shotgun (WGS) entry which is preliminary data.</text>
</comment>
<sequence length="183" mass="19943">MERLKQQVRQDMEKIVSEWASSGHLQAGDLAVIGCSTSEVAGAHIGTSGSEELASIIFDALTSLQQETGIALAFQCCEHLNRALVVEKEIVERHQLDEVTAVPVREAGGSMASFAFQHMERPVVAESLIADHGIDIGETMIGMHLRPVAVPLRFDQRTAGNARVNAARSRPRLIGGKRTVYER</sequence>
<dbReference type="EMBL" id="JBHUNA010000018">
    <property type="protein sequence ID" value="MFD2761015.1"/>
    <property type="molecule type" value="Genomic_DNA"/>
</dbReference>
<dbReference type="PIRSF" id="PIRSF007510">
    <property type="entry name" value="UCP007510"/>
    <property type="match status" value="1"/>
</dbReference>
<dbReference type="HAMAP" id="MF_00800">
    <property type="entry name" value="UPF0340"/>
    <property type="match status" value="1"/>
</dbReference>
<dbReference type="InterPro" id="IPR006340">
    <property type="entry name" value="DUF436"/>
</dbReference>
<organism evidence="2 3">
    <name type="scientific">Lentibacillus juripiscarius</name>
    <dbReference type="NCBI Taxonomy" id="257446"/>
    <lineage>
        <taxon>Bacteria</taxon>
        <taxon>Bacillati</taxon>
        <taxon>Bacillota</taxon>
        <taxon>Bacilli</taxon>
        <taxon>Bacillales</taxon>
        <taxon>Bacillaceae</taxon>
        <taxon>Lentibacillus</taxon>
    </lineage>
</organism>
<name>A0ABW5V6A0_9BACI</name>
<gene>
    <name evidence="2" type="ORF">ACFSUO_08540</name>
</gene>
<reference evidence="3" key="1">
    <citation type="journal article" date="2019" name="Int. J. Syst. Evol. Microbiol.">
        <title>The Global Catalogue of Microorganisms (GCM) 10K type strain sequencing project: providing services to taxonomists for standard genome sequencing and annotation.</title>
        <authorList>
            <consortium name="The Broad Institute Genomics Platform"/>
            <consortium name="The Broad Institute Genome Sequencing Center for Infectious Disease"/>
            <person name="Wu L."/>
            <person name="Ma J."/>
        </authorList>
    </citation>
    <scope>NUCLEOTIDE SEQUENCE [LARGE SCALE GENOMIC DNA]</scope>
    <source>
        <strain evidence="3">TISTR 1535</strain>
    </source>
</reference>
<dbReference type="Gene3D" id="3.40.50.10360">
    <property type="entry name" value="Hypothetical protein TT1679"/>
    <property type="match status" value="1"/>
</dbReference>
<keyword evidence="3" id="KW-1185">Reference proteome</keyword>